<dbReference type="PRINTS" id="PR00722">
    <property type="entry name" value="CHYMOTRYPSIN"/>
</dbReference>
<keyword evidence="6" id="KW-0378">Hydrolase</keyword>
<dbReference type="RefSeq" id="WP_119374677.1">
    <property type="nucleotide sequence ID" value="NZ_QWFX01000005.1"/>
</dbReference>
<dbReference type="CDD" id="cd00190">
    <property type="entry name" value="Tryp_SPc"/>
    <property type="match status" value="1"/>
</dbReference>
<keyword evidence="10" id="KW-1185">Reference proteome</keyword>
<evidence type="ECO:0000313" key="9">
    <source>
        <dbReference type="EMBL" id="RIJ32596.1"/>
    </source>
</evidence>
<dbReference type="InterPro" id="IPR043504">
    <property type="entry name" value="Peptidase_S1_PA_chymotrypsin"/>
</dbReference>
<dbReference type="PROSITE" id="PS00134">
    <property type="entry name" value="TRYPSIN_HIS"/>
    <property type="match status" value="1"/>
</dbReference>
<comment type="caution">
    <text evidence="9">The sequence shown here is derived from an EMBL/GenBank/DDBJ whole genome shotgun (WGS) entry which is preliminary data.</text>
</comment>
<evidence type="ECO:0000256" key="1">
    <source>
        <dbReference type="ARBA" id="ARBA00004613"/>
    </source>
</evidence>
<evidence type="ECO:0000313" key="10">
    <source>
        <dbReference type="Proteomes" id="UP000266385"/>
    </source>
</evidence>
<dbReference type="Proteomes" id="UP000266385">
    <property type="component" value="Unassembled WGS sequence"/>
</dbReference>
<dbReference type="OrthoDB" id="267336at2"/>
<dbReference type="InterPro" id="IPR001314">
    <property type="entry name" value="Peptidase_S1A"/>
</dbReference>
<dbReference type="PANTHER" id="PTHR24256">
    <property type="entry name" value="TRYPTASE-RELATED"/>
    <property type="match status" value="1"/>
</dbReference>
<dbReference type="GO" id="GO:0004252">
    <property type="term" value="F:serine-type endopeptidase activity"/>
    <property type="evidence" value="ECO:0007669"/>
    <property type="project" value="InterPro"/>
</dbReference>
<feature type="signal peptide" evidence="7">
    <location>
        <begin position="1"/>
        <end position="22"/>
    </location>
</feature>
<dbReference type="Pfam" id="PF00089">
    <property type="entry name" value="Trypsin"/>
    <property type="match status" value="1"/>
</dbReference>
<evidence type="ECO:0000259" key="8">
    <source>
        <dbReference type="PROSITE" id="PS50240"/>
    </source>
</evidence>
<organism evidence="9 10">
    <name type="scientific">Henriciella mobilis</name>
    <dbReference type="NCBI Taxonomy" id="2305467"/>
    <lineage>
        <taxon>Bacteria</taxon>
        <taxon>Pseudomonadati</taxon>
        <taxon>Pseudomonadota</taxon>
        <taxon>Alphaproteobacteria</taxon>
        <taxon>Hyphomonadales</taxon>
        <taxon>Hyphomonadaceae</taxon>
        <taxon>Henriciella</taxon>
    </lineage>
</organism>
<keyword evidence="2" id="KW-0964">Secreted</keyword>
<keyword evidence="6" id="KW-0720">Serine protease</keyword>
<evidence type="ECO:0000256" key="6">
    <source>
        <dbReference type="RuleBase" id="RU363034"/>
    </source>
</evidence>
<dbReference type="SUPFAM" id="SSF50494">
    <property type="entry name" value="Trypsin-like serine proteases"/>
    <property type="match status" value="1"/>
</dbReference>
<accession>A0A399RLP2</accession>
<dbReference type="InterPro" id="IPR001254">
    <property type="entry name" value="Trypsin_dom"/>
</dbReference>
<dbReference type="InterPro" id="IPR051487">
    <property type="entry name" value="Ser/Thr_Proteases_Immune/Dev"/>
</dbReference>
<dbReference type="AlphaFoldDB" id="A0A399RLP2"/>
<keyword evidence="6 9" id="KW-0645">Protease</keyword>
<evidence type="ECO:0000256" key="7">
    <source>
        <dbReference type="SAM" id="SignalP"/>
    </source>
</evidence>
<name>A0A399RLP2_9PROT</name>
<keyword evidence="4" id="KW-1015">Disulfide bond</keyword>
<dbReference type="InterPro" id="IPR033116">
    <property type="entry name" value="TRYPSIN_SER"/>
</dbReference>
<dbReference type="EMBL" id="QWFX01000005">
    <property type="protein sequence ID" value="RIJ32596.1"/>
    <property type="molecule type" value="Genomic_DNA"/>
</dbReference>
<feature type="chain" id="PRO_5017368509" evidence="7">
    <location>
        <begin position="23"/>
        <end position="343"/>
    </location>
</feature>
<dbReference type="PROSITE" id="PS00135">
    <property type="entry name" value="TRYPSIN_SER"/>
    <property type="match status" value="1"/>
</dbReference>
<gene>
    <name evidence="9" type="ORF">D1223_01715</name>
</gene>
<evidence type="ECO:0000256" key="2">
    <source>
        <dbReference type="ARBA" id="ARBA00022525"/>
    </source>
</evidence>
<dbReference type="Gene3D" id="2.40.10.10">
    <property type="entry name" value="Trypsin-like serine proteases"/>
    <property type="match status" value="2"/>
</dbReference>
<sequence>MKLLSIASCVLALVAASGWAQAPEAHYPDDFEENQPQMMVMGNDAWIEDWPGMSSLQAYQGRNVYHSCGATMISPRWALTAAHCAEGVYIEEGDGARAVQYFPDEAGRSMVRFGPLQLAVNQPFLGDVPPDAVYGIEDVIVHPGYESGRTENGNDIALLKLDRPWFGPVMPVDGLNADVSPDNLWPARPGDARAYRVWAAGFGKLGETAEDEAEISRTGHLVSAPSMILQDGLVPIVDTQQCTDFIQSRIEEWEIDMDPGLEINHETQICAGIGEVDACQGDSGGPMAYRGDDGPVQVGIISWGLGCARNESPGVYVRTRAYGDWVASVIGGTAETPAEAGPE</sequence>
<proteinExistence type="predicted"/>
<keyword evidence="5" id="KW-0325">Glycoprotein</keyword>
<dbReference type="SMART" id="SM00020">
    <property type="entry name" value="Tryp_SPc"/>
    <property type="match status" value="1"/>
</dbReference>
<dbReference type="FunFam" id="2.40.10.10:FF:000054">
    <property type="entry name" value="Complement C1r subcomponent"/>
    <property type="match status" value="1"/>
</dbReference>
<dbReference type="GO" id="GO:0006508">
    <property type="term" value="P:proteolysis"/>
    <property type="evidence" value="ECO:0007669"/>
    <property type="project" value="UniProtKB-KW"/>
</dbReference>
<feature type="domain" description="Peptidase S1" evidence="8">
    <location>
        <begin position="39"/>
        <end position="331"/>
    </location>
</feature>
<keyword evidence="3 7" id="KW-0732">Signal</keyword>
<dbReference type="InterPro" id="IPR018114">
    <property type="entry name" value="TRYPSIN_HIS"/>
</dbReference>
<evidence type="ECO:0000256" key="3">
    <source>
        <dbReference type="ARBA" id="ARBA00022729"/>
    </source>
</evidence>
<dbReference type="GO" id="GO:0005576">
    <property type="term" value="C:extracellular region"/>
    <property type="evidence" value="ECO:0007669"/>
    <property type="project" value="UniProtKB-SubCell"/>
</dbReference>
<dbReference type="InterPro" id="IPR009003">
    <property type="entry name" value="Peptidase_S1_PA"/>
</dbReference>
<protein>
    <submittedName>
        <fullName evidence="9">Serine protease</fullName>
    </submittedName>
</protein>
<evidence type="ECO:0000256" key="5">
    <source>
        <dbReference type="ARBA" id="ARBA00023180"/>
    </source>
</evidence>
<reference evidence="9 10" key="1">
    <citation type="submission" date="2018-08" db="EMBL/GenBank/DDBJ databases">
        <title>Henriciella mobilis sp. nov., isolated from seawater.</title>
        <authorList>
            <person name="Cheng H."/>
            <person name="Wu Y.-H."/>
            <person name="Xu X.-W."/>
            <person name="Guo L.-L."/>
        </authorList>
    </citation>
    <scope>NUCLEOTIDE SEQUENCE [LARGE SCALE GENOMIC DNA]</scope>
    <source>
        <strain evidence="9 10">JN25</strain>
    </source>
</reference>
<evidence type="ECO:0000256" key="4">
    <source>
        <dbReference type="ARBA" id="ARBA00023157"/>
    </source>
</evidence>
<dbReference type="PROSITE" id="PS50240">
    <property type="entry name" value="TRYPSIN_DOM"/>
    <property type="match status" value="1"/>
</dbReference>
<comment type="subcellular location">
    <subcellularLocation>
        <location evidence="1">Secreted</location>
    </subcellularLocation>
</comment>